<keyword evidence="3" id="KW-1185">Reference proteome</keyword>
<evidence type="ECO:0000313" key="2">
    <source>
        <dbReference type="EMBL" id="CAA7025138.1"/>
    </source>
</evidence>
<dbReference type="AlphaFoldDB" id="A0A6D2IDY6"/>
<protein>
    <recommendedName>
        <fullName evidence="1">Reverse transcriptase zinc-binding domain-containing protein</fullName>
    </recommendedName>
</protein>
<name>A0A6D2IDY6_9BRAS</name>
<dbReference type="OrthoDB" id="1748554at2759"/>
<dbReference type="Pfam" id="PF13966">
    <property type="entry name" value="zf-RVT"/>
    <property type="match status" value="1"/>
</dbReference>
<organism evidence="2 3">
    <name type="scientific">Microthlaspi erraticum</name>
    <dbReference type="NCBI Taxonomy" id="1685480"/>
    <lineage>
        <taxon>Eukaryota</taxon>
        <taxon>Viridiplantae</taxon>
        <taxon>Streptophyta</taxon>
        <taxon>Embryophyta</taxon>
        <taxon>Tracheophyta</taxon>
        <taxon>Spermatophyta</taxon>
        <taxon>Magnoliopsida</taxon>
        <taxon>eudicotyledons</taxon>
        <taxon>Gunneridae</taxon>
        <taxon>Pentapetalae</taxon>
        <taxon>rosids</taxon>
        <taxon>malvids</taxon>
        <taxon>Brassicales</taxon>
        <taxon>Brassicaceae</taxon>
        <taxon>Coluteocarpeae</taxon>
        <taxon>Microthlaspi</taxon>
    </lineage>
</organism>
<gene>
    <name evidence="2" type="ORF">MERR_LOCUS12373</name>
</gene>
<dbReference type="EMBL" id="CACVBM020000987">
    <property type="protein sequence ID" value="CAA7025138.1"/>
    <property type="molecule type" value="Genomic_DNA"/>
</dbReference>
<comment type="caution">
    <text evidence="2">The sequence shown here is derived from an EMBL/GenBank/DDBJ whole genome shotgun (WGS) entry which is preliminary data.</text>
</comment>
<proteinExistence type="predicted"/>
<feature type="domain" description="Reverse transcriptase zinc-binding" evidence="1">
    <location>
        <begin position="54"/>
        <end position="138"/>
    </location>
</feature>
<sequence length="147" mass="16973">MEAVREGNWYLSSARSDTIQNLQILLTTMAIPAEERGPDVFLWRSAAGNYLPSFSSKGTWEQLWQKTQTVPWSDVVWFHQTIPRTSFTLWLVFLSRLPTRDRLRVWGMNVQAICPLCSLEKESHGHLFFSCSYSAALWNLFALPIYG</sequence>
<accession>A0A6D2IDY6</accession>
<reference evidence="2" key="1">
    <citation type="submission" date="2020-01" db="EMBL/GenBank/DDBJ databases">
        <authorList>
            <person name="Mishra B."/>
        </authorList>
    </citation>
    <scope>NUCLEOTIDE SEQUENCE [LARGE SCALE GENOMIC DNA]</scope>
</reference>
<evidence type="ECO:0000313" key="3">
    <source>
        <dbReference type="Proteomes" id="UP000467841"/>
    </source>
</evidence>
<evidence type="ECO:0000259" key="1">
    <source>
        <dbReference type="Pfam" id="PF13966"/>
    </source>
</evidence>
<dbReference type="Proteomes" id="UP000467841">
    <property type="component" value="Unassembled WGS sequence"/>
</dbReference>
<dbReference type="InterPro" id="IPR026960">
    <property type="entry name" value="RVT-Znf"/>
</dbReference>